<organism evidence="3">
    <name type="scientific">uncultured Leptolyngbya sp</name>
    <dbReference type="NCBI Taxonomy" id="332963"/>
    <lineage>
        <taxon>Bacteria</taxon>
        <taxon>Bacillati</taxon>
        <taxon>Cyanobacteriota</taxon>
        <taxon>Cyanophyceae</taxon>
        <taxon>Leptolyngbyales</taxon>
        <taxon>Leptolyngbyaceae</taxon>
        <taxon>Leptolyngbya group</taxon>
        <taxon>Leptolyngbya</taxon>
        <taxon>environmental samples</taxon>
    </lineage>
</organism>
<feature type="region of interest" description="Disordered" evidence="2">
    <location>
        <begin position="88"/>
        <end position="114"/>
    </location>
</feature>
<keyword evidence="1" id="KW-0238">DNA-binding</keyword>
<evidence type="ECO:0000256" key="1">
    <source>
        <dbReference type="ARBA" id="ARBA00023125"/>
    </source>
</evidence>
<proteinExistence type="predicted"/>
<dbReference type="AlphaFoldDB" id="A0A6J4LX10"/>
<reference evidence="3" key="1">
    <citation type="submission" date="2020-02" db="EMBL/GenBank/DDBJ databases">
        <authorList>
            <person name="Meier V. D."/>
        </authorList>
    </citation>
    <scope>NUCLEOTIDE SEQUENCE</scope>
    <source>
        <strain evidence="3">AVDCRST_MAG94</strain>
    </source>
</reference>
<name>A0A6J4LX10_9CYAN</name>
<dbReference type="EMBL" id="CADCTY010000846">
    <property type="protein sequence ID" value="CAA9343209.1"/>
    <property type="molecule type" value="Genomic_DNA"/>
</dbReference>
<gene>
    <name evidence="3" type="ORF">AVDCRST_MAG94-2410</name>
</gene>
<dbReference type="InterPro" id="IPR010998">
    <property type="entry name" value="Integrase_recombinase_N"/>
</dbReference>
<protein>
    <submittedName>
        <fullName evidence="3">Uncharacterized protein</fullName>
    </submittedName>
</protein>
<sequence>MELPVVKVKVLEGEIVPGQPKRGLSPNAVSEAADFRWARVEEFLRSRELTANTHKAYARELRRFLSWTPKGWQEVTHRKLDHYKEYIRSPHPKATHPPPPLSIEPWRRCKASSS</sequence>
<dbReference type="Gene3D" id="1.10.150.130">
    <property type="match status" value="1"/>
</dbReference>
<dbReference type="GO" id="GO:0003677">
    <property type="term" value="F:DNA binding"/>
    <property type="evidence" value="ECO:0007669"/>
    <property type="project" value="UniProtKB-KW"/>
</dbReference>
<accession>A0A6J4LX10</accession>
<evidence type="ECO:0000313" key="3">
    <source>
        <dbReference type="EMBL" id="CAA9343209.1"/>
    </source>
</evidence>
<evidence type="ECO:0000256" key="2">
    <source>
        <dbReference type="SAM" id="MobiDB-lite"/>
    </source>
</evidence>